<dbReference type="SUPFAM" id="SSF53335">
    <property type="entry name" value="S-adenosyl-L-methionine-dependent methyltransferases"/>
    <property type="match status" value="1"/>
</dbReference>
<evidence type="ECO:0000256" key="3">
    <source>
        <dbReference type="ARBA" id="ARBA00022679"/>
    </source>
</evidence>
<feature type="binding site" evidence="5">
    <location>
        <position position="282"/>
    </location>
    <ligand>
        <name>substrate</name>
    </ligand>
</feature>
<dbReference type="Proteomes" id="UP000694580">
    <property type="component" value="Chromosome 9"/>
</dbReference>
<dbReference type="RefSeq" id="XP_028846568.1">
    <property type="nucleotide sequence ID" value="XM_028990735.1"/>
</dbReference>
<dbReference type="Gene3D" id="3.40.50.150">
    <property type="entry name" value="Vaccinia Virus protein VP39"/>
    <property type="match status" value="1"/>
</dbReference>
<dbReference type="Pfam" id="PF13489">
    <property type="entry name" value="Methyltransf_23"/>
    <property type="match status" value="1"/>
</dbReference>
<reference evidence="6 7" key="1">
    <citation type="submission" date="2020-06" db="EMBL/GenBank/DDBJ databases">
        <authorList>
            <consortium name="Wellcome Sanger Institute Data Sharing"/>
        </authorList>
    </citation>
    <scope>NUCLEOTIDE SEQUENCE [LARGE SCALE GENOMIC DNA]</scope>
</reference>
<dbReference type="FunFam" id="3.40.50.150:FF:000118">
    <property type="entry name" value="Histamine N-methyltransferase"/>
    <property type="match status" value="1"/>
</dbReference>
<evidence type="ECO:0000313" key="7">
    <source>
        <dbReference type="Proteomes" id="UP000694580"/>
    </source>
</evidence>
<dbReference type="GeneTree" id="ENSGT00390000002862"/>
<keyword evidence="4" id="KW-0949">S-adenosyl-L-methionine</keyword>
<dbReference type="InterPro" id="IPR016673">
    <property type="entry name" value="HHMT-like"/>
</dbReference>
<dbReference type="InterPro" id="IPR029063">
    <property type="entry name" value="SAM-dependent_MTases_sf"/>
</dbReference>
<evidence type="ECO:0000256" key="1">
    <source>
        <dbReference type="ARBA" id="ARBA00011245"/>
    </source>
</evidence>
<evidence type="ECO:0000313" key="6">
    <source>
        <dbReference type="Ensembl" id="ENSDCDP00010057920.1"/>
    </source>
</evidence>
<keyword evidence="7" id="KW-1185">Reference proteome</keyword>
<protein>
    <recommendedName>
        <fullName evidence="8">Histamine N-methyltransferase</fullName>
    </recommendedName>
</protein>
<name>A0AAY4EJU9_9TELE</name>
<dbReference type="AlphaFoldDB" id="A0AAY4EJU9"/>
<sequence>MAPLRSLVEDEDRYNKSFQLFLERSSEHQCMQDFIRSVLPDVLAGIGRGKTHVSVVGVGSGTGKMDVEMLSQLHRRLPGVTVDNEVVEPSSEMMHKYKALVSDTRDLDYVNFIWNKMTACEFQKRWKENKLEKKIDFIHMIQMLYYVSDPEATVSFFHSLLSENGKLIIILVSGQSGWDKLWRTFAPRLCIPSVSQCLTARDVKSFLDDKGVQYKSYELPSHMDITECFAEGDERGELLLDFLTEVKDFRENAPAELEEGVMSLLRHPECSTEVDGRVLFNNNLTVLVIDHKVLGD</sequence>
<evidence type="ECO:0000256" key="2">
    <source>
        <dbReference type="ARBA" id="ARBA00022603"/>
    </source>
</evidence>
<feature type="binding site" evidence="5">
    <location>
        <position position="27"/>
    </location>
    <ligand>
        <name>substrate</name>
    </ligand>
</feature>
<evidence type="ECO:0008006" key="8">
    <source>
        <dbReference type="Google" id="ProtNLM"/>
    </source>
</evidence>
<dbReference type="GO" id="GO:0032259">
    <property type="term" value="P:methylation"/>
    <property type="evidence" value="ECO:0007669"/>
    <property type="project" value="UniProtKB-KW"/>
</dbReference>
<dbReference type="PIRSF" id="PIRSF016616">
    <property type="entry name" value="HHMT"/>
    <property type="match status" value="1"/>
</dbReference>
<evidence type="ECO:0000256" key="5">
    <source>
        <dbReference type="PIRSR" id="PIRSR016616-2"/>
    </source>
</evidence>
<keyword evidence="2" id="KW-0489">Methyltransferase</keyword>
<gene>
    <name evidence="6" type="primary">HNMT</name>
</gene>
<organism evidence="6 7">
    <name type="scientific">Denticeps clupeoides</name>
    <name type="common">denticle herring</name>
    <dbReference type="NCBI Taxonomy" id="299321"/>
    <lineage>
        <taxon>Eukaryota</taxon>
        <taxon>Metazoa</taxon>
        <taxon>Chordata</taxon>
        <taxon>Craniata</taxon>
        <taxon>Vertebrata</taxon>
        <taxon>Euteleostomi</taxon>
        <taxon>Actinopterygii</taxon>
        <taxon>Neopterygii</taxon>
        <taxon>Teleostei</taxon>
        <taxon>Clupei</taxon>
        <taxon>Clupeiformes</taxon>
        <taxon>Denticipitoidei</taxon>
        <taxon>Denticipitidae</taxon>
        <taxon>Denticeps</taxon>
    </lineage>
</organism>
<reference evidence="6" key="3">
    <citation type="submission" date="2025-09" db="UniProtKB">
        <authorList>
            <consortium name="Ensembl"/>
        </authorList>
    </citation>
    <scope>IDENTIFICATION</scope>
</reference>
<dbReference type="GO" id="GO:0008170">
    <property type="term" value="F:N-methyltransferase activity"/>
    <property type="evidence" value="ECO:0007669"/>
    <property type="project" value="InterPro"/>
</dbReference>
<comment type="subunit">
    <text evidence="1">Monomer.</text>
</comment>
<evidence type="ECO:0000256" key="4">
    <source>
        <dbReference type="ARBA" id="ARBA00022691"/>
    </source>
</evidence>
<dbReference type="Ensembl" id="ENSDCDT00010068611.1">
    <property type="protein sequence ID" value="ENSDCDP00010057920.1"/>
    <property type="gene ID" value="ENSDCDG00010032694.1"/>
</dbReference>
<dbReference type="GeneID" id="114796518"/>
<dbReference type="PROSITE" id="PS51597">
    <property type="entry name" value="SAM_HNMT"/>
    <property type="match status" value="1"/>
</dbReference>
<keyword evidence="3" id="KW-0808">Transferase</keyword>
<accession>A0AAY4EJU9</accession>
<dbReference type="RefSeq" id="XP_028846569.1">
    <property type="nucleotide sequence ID" value="XM_028990736.1"/>
</dbReference>
<reference evidence="6" key="2">
    <citation type="submission" date="2025-08" db="UniProtKB">
        <authorList>
            <consortium name="Ensembl"/>
        </authorList>
    </citation>
    <scope>IDENTIFICATION</scope>
</reference>
<proteinExistence type="predicted"/>